<dbReference type="InterPro" id="IPR038078">
    <property type="entry name" value="PhoU-like_sf"/>
</dbReference>
<dbReference type="GO" id="GO:0006817">
    <property type="term" value="P:phosphate ion transport"/>
    <property type="evidence" value="ECO:0007669"/>
    <property type="project" value="UniProtKB-KW"/>
</dbReference>
<dbReference type="GO" id="GO:0005737">
    <property type="term" value="C:cytoplasm"/>
    <property type="evidence" value="ECO:0007669"/>
    <property type="project" value="UniProtKB-SubCell"/>
</dbReference>
<dbReference type="FunFam" id="1.20.58.220:FF:000004">
    <property type="entry name" value="Phosphate-specific transport system accessory protein PhoU"/>
    <property type="match status" value="1"/>
</dbReference>
<comment type="function">
    <text evidence="7">Plays a role in the regulation of phosphate uptake.</text>
</comment>
<evidence type="ECO:0000256" key="5">
    <source>
        <dbReference type="ARBA" id="ARBA00022490"/>
    </source>
</evidence>
<feature type="domain" description="PhoU" evidence="8">
    <location>
        <begin position="18"/>
        <end position="106"/>
    </location>
</feature>
<evidence type="ECO:0000313" key="9">
    <source>
        <dbReference type="EMBL" id="KAE9634412.1"/>
    </source>
</evidence>
<feature type="domain" description="PhoU" evidence="8">
    <location>
        <begin position="124"/>
        <end position="206"/>
    </location>
</feature>
<gene>
    <name evidence="9" type="primary">phoU</name>
    <name evidence="9" type="ORF">GND95_07000</name>
</gene>
<protein>
    <recommendedName>
        <fullName evidence="7">Phosphate-specific transport system accessory protein PhoU</fullName>
    </recommendedName>
</protein>
<dbReference type="SUPFAM" id="SSF109755">
    <property type="entry name" value="PhoU-like"/>
    <property type="match status" value="1"/>
</dbReference>
<proteinExistence type="inferred from homology"/>
<dbReference type="PANTHER" id="PTHR42930:SF3">
    <property type="entry name" value="PHOSPHATE-SPECIFIC TRANSPORT SYSTEM ACCESSORY PROTEIN PHOU"/>
    <property type="match status" value="1"/>
</dbReference>
<evidence type="ECO:0000313" key="10">
    <source>
        <dbReference type="Proteomes" id="UP000483018"/>
    </source>
</evidence>
<name>A0A7C8HF63_9FIRM</name>
<keyword evidence="6 7" id="KW-0592">Phosphate transport</keyword>
<dbReference type="AlphaFoldDB" id="A0A7C8HF63"/>
<dbReference type="Proteomes" id="UP000483018">
    <property type="component" value="Unassembled WGS sequence"/>
</dbReference>
<reference evidence="9 10" key="1">
    <citation type="submission" date="2019-12" db="EMBL/GenBank/DDBJ databases">
        <title>Defluviitalea raffinosedens, isolated from a biogas fermenter, genome sequencing and characterization.</title>
        <authorList>
            <person name="Rettenmaier R."/>
            <person name="Schneider M."/>
            <person name="Neuhaus K."/>
            <person name="Liebl W."/>
            <person name="Zverlov V."/>
        </authorList>
    </citation>
    <scope>NUCLEOTIDE SEQUENCE [LARGE SCALE GENOMIC DNA]</scope>
    <source>
        <strain evidence="9 10">249c-K6</strain>
    </source>
</reference>
<dbReference type="EMBL" id="WSLF01000005">
    <property type="protein sequence ID" value="KAE9634412.1"/>
    <property type="molecule type" value="Genomic_DNA"/>
</dbReference>
<evidence type="ECO:0000256" key="4">
    <source>
        <dbReference type="ARBA" id="ARBA00022448"/>
    </source>
</evidence>
<dbReference type="Pfam" id="PF01895">
    <property type="entry name" value="PhoU"/>
    <property type="match status" value="2"/>
</dbReference>
<evidence type="ECO:0000256" key="1">
    <source>
        <dbReference type="ARBA" id="ARBA00004496"/>
    </source>
</evidence>
<evidence type="ECO:0000256" key="7">
    <source>
        <dbReference type="PIRNR" id="PIRNR003107"/>
    </source>
</evidence>
<dbReference type="OrthoDB" id="9814256at2"/>
<dbReference type="GO" id="GO:0030643">
    <property type="term" value="P:intracellular phosphate ion homeostasis"/>
    <property type="evidence" value="ECO:0007669"/>
    <property type="project" value="InterPro"/>
</dbReference>
<keyword evidence="10" id="KW-1185">Reference proteome</keyword>
<comment type="subunit">
    <text evidence="3 7">Homodimer.</text>
</comment>
<comment type="similarity">
    <text evidence="2 7">Belongs to the PhoU family.</text>
</comment>
<dbReference type="InterPro" id="IPR028366">
    <property type="entry name" value="PhoU"/>
</dbReference>
<evidence type="ECO:0000256" key="2">
    <source>
        <dbReference type="ARBA" id="ARBA00008107"/>
    </source>
</evidence>
<keyword evidence="4 7" id="KW-0813">Transport</keyword>
<dbReference type="PANTHER" id="PTHR42930">
    <property type="entry name" value="PHOSPHATE-SPECIFIC TRANSPORT SYSTEM ACCESSORY PROTEIN PHOU"/>
    <property type="match status" value="1"/>
</dbReference>
<organism evidence="9 10">
    <name type="scientific">Defluviitalea raffinosedens</name>
    <dbReference type="NCBI Taxonomy" id="1450156"/>
    <lineage>
        <taxon>Bacteria</taxon>
        <taxon>Bacillati</taxon>
        <taxon>Bacillota</taxon>
        <taxon>Clostridia</taxon>
        <taxon>Lachnospirales</taxon>
        <taxon>Defluviitaleaceae</taxon>
        <taxon>Defluviitalea</taxon>
    </lineage>
</organism>
<sequence length="217" mass="25698">MPIRYEFERELNKMHQQLLKMGTLIEQSIDDTIRAMKNQDIDLAQEVIQRDDEIDQMELAMETECIMLITRQQPIASDLRLITSVLKIVTDLERIADHCADISEYVIRLFNESYKKPLEHIPMMAQQVKKMVKDTIDSYVERDICKARRVIKDDDIIDQYFEDIIKEIQDLMKVEGTFITQGTYLIFITKYLERMADHATNICEWIEYTITGKLKHE</sequence>
<evidence type="ECO:0000259" key="8">
    <source>
        <dbReference type="Pfam" id="PF01895"/>
    </source>
</evidence>
<dbReference type="NCBIfam" id="TIGR02135">
    <property type="entry name" value="phoU_full"/>
    <property type="match status" value="1"/>
</dbReference>
<evidence type="ECO:0000256" key="3">
    <source>
        <dbReference type="ARBA" id="ARBA00011738"/>
    </source>
</evidence>
<keyword evidence="5 7" id="KW-0963">Cytoplasm</keyword>
<comment type="caution">
    <text evidence="9">The sequence shown here is derived from an EMBL/GenBank/DDBJ whole genome shotgun (WGS) entry which is preliminary data.</text>
</comment>
<dbReference type="GO" id="GO:0045936">
    <property type="term" value="P:negative regulation of phosphate metabolic process"/>
    <property type="evidence" value="ECO:0007669"/>
    <property type="project" value="InterPro"/>
</dbReference>
<comment type="subcellular location">
    <subcellularLocation>
        <location evidence="1 7">Cytoplasm</location>
    </subcellularLocation>
</comment>
<dbReference type="RefSeq" id="WP_158740143.1">
    <property type="nucleotide sequence ID" value="NZ_WSLF01000005.1"/>
</dbReference>
<dbReference type="Gene3D" id="1.20.58.220">
    <property type="entry name" value="Phosphate transport system protein phou homolog 2, domain 2"/>
    <property type="match status" value="1"/>
</dbReference>
<dbReference type="PIRSF" id="PIRSF003107">
    <property type="entry name" value="PhoU"/>
    <property type="match status" value="1"/>
</dbReference>
<evidence type="ECO:0000256" key="6">
    <source>
        <dbReference type="ARBA" id="ARBA00022592"/>
    </source>
</evidence>
<accession>A0A7C8HF63</accession>
<dbReference type="InterPro" id="IPR026022">
    <property type="entry name" value="PhoU_dom"/>
</dbReference>